<name>A0AAV9NYM0_9PEZI</name>
<evidence type="ECO:0000259" key="15">
    <source>
        <dbReference type="PROSITE" id="PS50031"/>
    </source>
</evidence>
<dbReference type="CDD" id="cd14270">
    <property type="entry name" value="UBA"/>
    <property type="match status" value="1"/>
</dbReference>
<dbReference type="InterPro" id="IPR018247">
    <property type="entry name" value="EF_Hand_1_Ca_BS"/>
</dbReference>
<evidence type="ECO:0000256" key="13">
    <source>
        <dbReference type="SAM" id="MobiDB-lite"/>
    </source>
</evidence>
<dbReference type="Gene3D" id="1.10.238.10">
    <property type="entry name" value="EF-hand"/>
    <property type="match status" value="3"/>
</dbReference>
<evidence type="ECO:0000313" key="18">
    <source>
        <dbReference type="EMBL" id="KAK5163569.1"/>
    </source>
</evidence>
<feature type="region of interest" description="Disordered" evidence="13">
    <location>
        <begin position="113"/>
        <end position="146"/>
    </location>
</feature>
<keyword evidence="19" id="KW-1185">Reference proteome</keyword>
<evidence type="ECO:0000256" key="12">
    <source>
        <dbReference type="SAM" id="Coils"/>
    </source>
</evidence>
<dbReference type="GO" id="GO:0030479">
    <property type="term" value="C:actin cortical patch"/>
    <property type="evidence" value="ECO:0007669"/>
    <property type="project" value="UniProtKB-SubCell"/>
</dbReference>
<dbReference type="GO" id="GO:0006897">
    <property type="term" value="P:endocytosis"/>
    <property type="evidence" value="ECO:0007669"/>
    <property type="project" value="UniProtKB-KW"/>
</dbReference>
<dbReference type="Gene3D" id="1.20.1050.10">
    <property type="match status" value="1"/>
</dbReference>
<dbReference type="InterPro" id="IPR004045">
    <property type="entry name" value="Glutathione_S-Trfase_N"/>
</dbReference>
<dbReference type="EMBL" id="JAVRRT010000024">
    <property type="protein sequence ID" value="KAK5163569.1"/>
    <property type="molecule type" value="Genomic_DNA"/>
</dbReference>
<keyword evidence="10" id="KW-0963">Cytoplasm</keyword>
<feature type="domain" description="EH" evidence="15">
    <location>
        <begin position="17"/>
        <end position="107"/>
    </location>
</feature>
<dbReference type="Gene3D" id="3.40.30.10">
    <property type="entry name" value="Glutaredoxin"/>
    <property type="match status" value="1"/>
</dbReference>
<dbReference type="CDD" id="cd00052">
    <property type="entry name" value="EH"/>
    <property type="match status" value="3"/>
</dbReference>
<dbReference type="Pfam" id="PF13409">
    <property type="entry name" value="GST_N_2"/>
    <property type="match status" value="1"/>
</dbReference>
<dbReference type="SMART" id="SM00027">
    <property type="entry name" value="EH"/>
    <property type="match status" value="3"/>
</dbReference>
<feature type="compositionally biased region" description="Low complexity" evidence="13">
    <location>
        <begin position="1201"/>
        <end position="1215"/>
    </location>
</feature>
<comment type="caution">
    <text evidence="18">The sequence shown here is derived from an EMBL/GenBank/DDBJ whole genome shotgun (WGS) entry which is preliminary data.</text>
</comment>
<dbReference type="GO" id="GO:0005509">
    <property type="term" value="F:calcium ion binding"/>
    <property type="evidence" value="ECO:0007669"/>
    <property type="project" value="InterPro"/>
</dbReference>
<dbReference type="SUPFAM" id="SSF47473">
    <property type="entry name" value="EF-hand"/>
    <property type="match status" value="3"/>
</dbReference>
<keyword evidence="8 12" id="KW-0175">Coiled coil</keyword>
<feature type="compositionally biased region" description="Polar residues" evidence="13">
    <location>
        <begin position="752"/>
        <end position="770"/>
    </location>
</feature>
<dbReference type="GO" id="GO:0016197">
    <property type="term" value="P:endosomal transport"/>
    <property type="evidence" value="ECO:0007669"/>
    <property type="project" value="TreeGrafter"/>
</dbReference>
<feature type="domain" description="EH" evidence="15">
    <location>
        <begin position="155"/>
        <end position="245"/>
    </location>
</feature>
<evidence type="ECO:0000256" key="11">
    <source>
        <dbReference type="ARBA" id="ARBA00025194"/>
    </source>
</evidence>
<feature type="compositionally biased region" description="Pro residues" evidence="13">
    <location>
        <begin position="1417"/>
        <end position="1426"/>
    </location>
</feature>
<feature type="coiled-coil region" evidence="12">
    <location>
        <begin position="567"/>
        <end position="685"/>
    </location>
</feature>
<dbReference type="InterPro" id="IPR002048">
    <property type="entry name" value="EF_hand_dom"/>
</dbReference>
<evidence type="ECO:0000256" key="7">
    <source>
        <dbReference type="ARBA" id="ARBA00022837"/>
    </source>
</evidence>
<evidence type="ECO:0000256" key="9">
    <source>
        <dbReference type="ARBA" id="ARBA00023203"/>
    </source>
</evidence>
<dbReference type="SMART" id="SM00054">
    <property type="entry name" value="EFh"/>
    <property type="match status" value="3"/>
</dbReference>
<dbReference type="SUPFAM" id="SSF52833">
    <property type="entry name" value="Thioredoxin-like"/>
    <property type="match status" value="1"/>
</dbReference>
<dbReference type="PANTHER" id="PTHR11216:SF170">
    <property type="entry name" value="DYNAMIN ASSOCIATED PROTEIN 160, ISOFORM D"/>
    <property type="match status" value="1"/>
</dbReference>
<feature type="region of interest" description="Disordered" evidence="13">
    <location>
        <begin position="387"/>
        <end position="485"/>
    </location>
</feature>
<comment type="subunit">
    <text evidence="4">Component of the PAN1 actin cytoskeleton-regulatory complex.</text>
</comment>
<evidence type="ECO:0000256" key="5">
    <source>
        <dbReference type="ARBA" id="ARBA00022583"/>
    </source>
</evidence>
<feature type="compositionally biased region" description="Polar residues" evidence="13">
    <location>
        <begin position="1311"/>
        <end position="1320"/>
    </location>
</feature>
<dbReference type="PROSITE" id="PS50030">
    <property type="entry name" value="UBA"/>
    <property type="match status" value="1"/>
</dbReference>
<feature type="region of interest" description="Disordered" evidence="13">
    <location>
        <begin position="699"/>
        <end position="834"/>
    </location>
</feature>
<protein>
    <submittedName>
        <fullName evidence="18">Uncharacterized protein</fullName>
    </submittedName>
</protein>
<dbReference type="PANTHER" id="PTHR11216">
    <property type="entry name" value="EH DOMAIN"/>
    <property type="match status" value="1"/>
</dbReference>
<dbReference type="PROSITE" id="PS00018">
    <property type="entry name" value="EF_HAND_1"/>
    <property type="match status" value="1"/>
</dbReference>
<feature type="compositionally biased region" description="Low complexity" evidence="13">
    <location>
        <begin position="456"/>
        <end position="469"/>
    </location>
</feature>
<keyword evidence="5" id="KW-0254">Endocytosis</keyword>
<dbReference type="Gene3D" id="1.10.287.1490">
    <property type="match status" value="1"/>
</dbReference>
<feature type="compositionally biased region" description="Acidic residues" evidence="13">
    <location>
        <begin position="1037"/>
        <end position="1050"/>
    </location>
</feature>
<dbReference type="SUPFAM" id="SSF46934">
    <property type="entry name" value="UBA-like"/>
    <property type="match status" value="1"/>
</dbReference>
<dbReference type="InterPro" id="IPR000261">
    <property type="entry name" value="EH_dom"/>
</dbReference>
<dbReference type="InterPro" id="IPR036249">
    <property type="entry name" value="Thioredoxin-like_sf"/>
</dbReference>
<organism evidence="18 19">
    <name type="scientific">Saxophila tyrrhenica</name>
    <dbReference type="NCBI Taxonomy" id="1690608"/>
    <lineage>
        <taxon>Eukaryota</taxon>
        <taxon>Fungi</taxon>
        <taxon>Dikarya</taxon>
        <taxon>Ascomycota</taxon>
        <taxon>Pezizomycotina</taxon>
        <taxon>Dothideomycetes</taxon>
        <taxon>Dothideomycetidae</taxon>
        <taxon>Mycosphaerellales</taxon>
        <taxon>Extremaceae</taxon>
        <taxon>Saxophila</taxon>
    </lineage>
</organism>
<dbReference type="PROSITE" id="PS50222">
    <property type="entry name" value="EF_HAND_2"/>
    <property type="match status" value="1"/>
</dbReference>
<accession>A0AAV9NYM0</accession>
<dbReference type="Pfam" id="PF12763">
    <property type="entry name" value="EH"/>
    <property type="match status" value="3"/>
</dbReference>
<feature type="compositionally biased region" description="Basic and acidic residues" evidence="13">
    <location>
        <begin position="1266"/>
        <end position="1276"/>
    </location>
</feature>
<dbReference type="GeneID" id="89931844"/>
<sequence length="1815" mass="192605">MSESNDDHAILKLTPNEKAAYSHLFSLADSDSLGVVTGERAVSFFEKTHVPAPVLGEIWQIADTENRGLLTKPGFCMVVRLIGWWQNGQQQPSAELAFKPAPIPKFDGIALPTAPQQQPQSPTGGAFPANALQPQLSGQSAGGGPIRVPALDPGKVQQYSGLFERSGAQNGILDGGTAKSIFERAGLPNEVLGRIWMLSDREQRGGLDQTEFIVAMHLLTSMKTRAMTSLPTAVPQGLWDAALRRGQRPPSRQMSAAGAVPRQFTGGSMQQRTQSPLARGPDYSSQALQAQSTGAHWLVTQQEKGQFDQFFSRINPSPTGLISGEQAVNFFSNSNLSEDTLAQIWDLSDIDSDGQLSRDEFAVAMYLIKQQRLPNAAPLPAFLPPALVPPSMRNQQQQQQAAQTAPPPPQVVPPPQKMSAADDLFGLDSSPTQSQSQPAALQPQSTGASATASRDPFSGTSAPGSPGSPARFQQPQSTGSMFKPFVPTSAFGTSLVQQNTGASSNTSSQPQAFSPSQSQGPSASFMQPQNQQRGPGAPMPSNMDDLLGDSDAHAEESSRITNDTTELANMSSQIGNLRNQMESTQAKKSATQADVDKTNAQKRDLEQRLQQFRGQYETEVKAVKELEAQLTSSRSETKRLGQELAMLEGTYQDLSTQHQSVSQQLQADQQENANLKQRMSQLNAEVSRMKPEIEKMKLDARQQRGMVSINKKQMSTNEAERDRLVSEKADLEREAAEMARSRTVSPEPAMASQASNVGSPAASMASTNPFFNKASTGPASPPPAASSGPTPSAFDQLFGPSSAFAPSGQAGSRAETPPATSFIGRSMPAAGATAGSTAFGASAATASMGMTDSVSSAGEATPAATPPPRSVDPTGEAFLGTPAPDSAEPERVASPPPPPESRQFTPTNLPLGGGVVGQSDPDAASTRVMPPASRAGDAEPEREMVPGAFPSEEAQPTVDAQELSGSTKPSTQAGTPAPGTTSGNVNDDFDAAFAGFGESDKAKDGAEDEDPFASKDQQAPPTRGFNDEFPPIQSLELDNESDSSSDDDDEDKSKDRGFGDDFAAPSTTQQSGLDTSAATTSSAAPGSLAAPEPANDEIPTPGEELPDISKQTSPPTYEQSDNVLHGGTGERSGSNSFPREYGDLLPSREDPTSPPPPTTSPPVETTSATFSDDSVTPPAGDSAPQSTAPEETVSRPPPRVSSLQQGSYSSASGQQPLATPGTDIFVDASSRPMSSVTDAGVPTSSPPTAQSSSNAFDDFDDFADLSETKEADKNAESFDFGFGGRQSVDEFNPAFDSPAPSNAATPIPATRSVQQSQDSGNGFADFMPNVSQSAIGQSGSGGEGTGSIQQTPQASQHDWDAIFSGLDNSKDIDTSFPSNGAATTNDDPWSTVNGSSTTNSSAAAAPSSSAATQQVFQPPPGPPPGKAPLGADRGGAITPGTEHDDPILKRLTGMGYARGQALNALEMYDYDINKAVDHLAGQLQLSPCRLDQERDAPAIVAQRFTELYGSRVPRSPRLQQHWVEETALCSIERPPVLITPNANSTMSSDNKIIFYDIASNEPARTFAPNPWKSRFALNFKGLAYRTQWVDLPDICSVRQELGVGANRTLPNGEPFHTLPMIKDHSTGNLVGDSFEIALHLDRTYPDAPRLILPNTTGLTAAFNNRIDSIFTPYAILVDQMPFREPEAAKAVMLKRFGATSWDDLKLSPDAREATFLAFEAALGELAKAYQHMGGTTDHVWRAGGTDKAMSQRSGREEVGPWLDGEGPVYADFVVGAWLKMLEMGMAMEEWERVRGWQGGLWGRIVDALEPWCEIK</sequence>
<comment type="subcellular location">
    <subcellularLocation>
        <location evidence="3">Cell membrane</location>
        <topology evidence="3">Peripheral membrane protein</topology>
        <orientation evidence="3">Cytoplasmic side</orientation>
    </subcellularLocation>
    <subcellularLocation>
        <location evidence="2">Cytoplasm</location>
        <location evidence="2">Cytoskeleton</location>
        <location evidence="2">Actin patch</location>
    </subcellularLocation>
    <subcellularLocation>
        <location evidence="1">Endosome membrane</location>
        <topology evidence="1">Peripheral membrane protein</topology>
        <orientation evidence="1">Cytoplasmic side</orientation>
    </subcellularLocation>
</comment>
<feature type="domain" description="GST N-terminal" evidence="17">
    <location>
        <begin position="1557"/>
        <end position="1648"/>
    </location>
</feature>
<feature type="compositionally biased region" description="Polar residues" evidence="13">
    <location>
        <begin position="265"/>
        <end position="276"/>
    </location>
</feature>
<dbReference type="SMART" id="SM00165">
    <property type="entry name" value="UBA"/>
    <property type="match status" value="1"/>
</dbReference>
<dbReference type="GO" id="GO:0010008">
    <property type="term" value="C:endosome membrane"/>
    <property type="evidence" value="ECO:0007669"/>
    <property type="project" value="UniProtKB-SubCell"/>
</dbReference>
<feature type="domain" description="UBA" evidence="14">
    <location>
        <begin position="1442"/>
        <end position="1482"/>
    </location>
</feature>
<feature type="compositionally biased region" description="Low complexity" evidence="13">
    <location>
        <begin position="1242"/>
        <end position="1256"/>
    </location>
</feature>
<feature type="compositionally biased region" description="Polar residues" evidence="13">
    <location>
        <begin position="963"/>
        <end position="985"/>
    </location>
</feature>
<feature type="compositionally biased region" description="Low complexity" evidence="13">
    <location>
        <begin position="1075"/>
        <end position="1093"/>
    </location>
</feature>
<evidence type="ECO:0000256" key="4">
    <source>
        <dbReference type="ARBA" id="ARBA00011159"/>
    </source>
</evidence>
<feature type="region of interest" description="Disordered" evidence="13">
    <location>
        <begin position="847"/>
        <end position="1446"/>
    </location>
</feature>
<dbReference type="InterPro" id="IPR011992">
    <property type="entry name" value="EF-hand-dom_pair"/>
</dbReference>
<feature type="compositionally biased region" description="Polar residues" evidence="13">
    <location>
        <begin position="1065"/>
        <end position="1074"/>
    </location>
</feature>
<keyword evidence="6" id="KW-0967">Endosome</keyword>
<dbReference type="InterPro" id="IPR054416">
    <property type="entry name" value="GST_UstS-like_C"/>
</dbReference>
<evidence type="ECO:0000259" key="17">
    <source>
        <dbReference type="PROSITE" id="PS50404"/>
    </source>
</evidence>
<dbReference type="Gene3D" id="1.10.8.10">
    <property type="entry name" value="DNA helicase RuvA subunit, C-terminal domain"/>
    <property type="match status" value="1"/>
</dbReference>
<proteinExistence type="predicted"/>
<feature type="region of interest" description="Disordered" evidence="13">
    <location>
        <begin position="498"/>
        <end position="567"/>
    </location>
</feature>
<feature type="compositionally biased region" description="Low complexity" evidence="13">
    <location>
        <begin position="395"/>
        <end position="404"/>
    </location>
</feature>
<dbReference type="CDD" id="cd03038">
    <property type="entry name" value="GST_N_etherase_LigE"/>
    <property type="match status" value="1"/>
</dbReference>
<dbReference type="RefSeq" id="XP_064654011.1">
    <property type="nucleotide sequence ID" value="XM_064807736.1"/>
</dbReference>
<feature type="compositionally biased region" description="Basic and acidic residues" evidence="13">
    <location>
        <begin position="1140"/>
        <end position="1151"/>
    </location>
</feature>
<feature type="compositionally biased region" description="Low complexity" evidence="13">
    <location>
        <begin position="507"/>
        <end position="525"/>
    </location>
</feature>
<reference evidence="18 19" key="1">
    <citation type="submission" date="2023-08" db="EMBL/GenBank/DDBJ databases">
        <title>Black Yeasts Isolated from many extreme environments.</title>
        <authorList>
            <person name="Coleine C."/>
            <person name="Stajich J.E."/>
            <person name="Selbmann L."/>
        </authorList>
    </citation>
    <scope>NUCLEOTIDE SEQUENCE [LARGE SCALE GENOMIC DNA]</scope>
    <source>
        <strain evidence="18 19">CCFEE 5935</strain>
    </source>
</reference>
<gene>
    <name evidence="18" type="ORF">LTR77_010518</name>
</gene>
<feature type="compositionally biased region" description="Basic and acidic residues" evidence="13">
    <location>
        <begin position="718"/>
        <end position="740"/>
    </location>
</feature>
<evidence type="ECO:0000259" key="16">
    <source>
        <dbReference type="PROSITE" id="PS50222"/>
    </source>
</evidence>
<feature type="domain" description="EF-hand" evidence="16">
    <location>
        <begin position="336"/>
        <end position="371"/>
    </location>
</feature>
<evidence type="ECO:0000256" key="10">
    <source>
        <dbReference type="ARBA" id="ARBA00023212"/>
    </source>
</evidence>
<evidence type="ECO:0000259" key="14">
    <source>
        <dbReference type="PROSITE" id="PS50030"/>
    </source>
</evidence>
<dbReference type="InterPro" id="IPR009060">
    <property type="entry name" value="UBA-like_sf"/>
</dbReference>
<dbReference type="PROSITE" id="PS50031">
    <property type="entry name" value="EH"/>
    <property type="match status" value="3"/>
</dbReference>
<keyword evidence="9" id="KW-0009">Actin-binding</keyword>
<feature type="compositionally biased region" description="Pro residues" evidence="13">
    <location>
        <begin position="405"/>
        <end position="416"/>
    </location>
</feature>
<keyword evidence="10" id="KW-0206">Cytoskeleton</keyword>
<feature type="compositionally biased region" description="Low complexity" evidence="13">
    <location>
        <begin position="429"/>
        <end position="446"/>
    </location>
</feature>
<dbReference type="Pfam" id="PF22041">
    <property type="entry name" value="GST_C_7"/>
    <property type="match status" value="1"/>
</dbReference>
<dbReference type="InterPro" id="IPR015940">
    <property type="entry name" value="UBA"/>
</dbReference>
<dbReference type="Proteomes" id="UP001337655">
    <property type="component" value="Unassembled WGS sequence"/>
</dbReference>
<dbReference type="PROSITE" id="PS50404">
    <property type="entry name" value="GST_NTER"/>
    <property type="match status" value="1"/>
</dbReference>
<evidence type="ECO:0000256" key="6">
    <source>
        <dbReference type="ARBA" id="ARBA00022753"/>
    </source>
</evidence>
<feature type="compositionally biased region" description="Polar residues" evidence="13">
    <location>
        <begin position="1109"/>
        <end position="1122"/>
    </location>
</feature>
<feature type="compositionally biased region" description="Low complexity" evidence="13">
    <location>
        <begin position="113"/>
        <end position="126"/>
    </location>
</feature>
<feature type="region of interest" description="Disordered" evidence="13">
    <location>
        <begin position="248"/>
        <end position="285"/>
    </location>
</feature>
<evidence type="ECO:0000256" key="8">
    <source>
        <dbReference type="ARBA" id="ARBA00023054"/>
    </source>
</evidence>
<feature type="compositionally biased region" description="Low complexity" evidence="13">
    <location>
        <begin position="1395"/>
        <end position="1412"/>
    </location>
</feature>
<comment type="function">
    <text evidence="11">Component of the PAN1 actin cytoskeleton-regulatory complex required for the internalization of endosomes during actin-coupled endocytosis. The complex links the site of endocytosis to the cell membrane-associated actin cytoskeleton. Mediates uptake of external molecules and vacuolar degradation of plasma membrane proteins. Plays a role in the proper organization of the cell membrane-associated actin cytoskeleton and promotes its destabilization.</text>
</comment>
<feature type="compositionally biased region" description="Polar residues" evidence="13">
    <location>
        <begin position="1375"/>
        <end position="1394"/>
    </location>
</feature>
<dbReference type="GO" id="GO:0003779">
    <property type="term" value="F:actin binding"/>
    <property type="evidence" value="ECO:0007669"/>
    <property type="project" value="UniProtKB-KW"/>
</dbReference>
<evidence type="ECO:0000256" key="1">
    <source>
        <dbReference type="ARBA" id="ARBA00004125"/>
    </source>
</evidence>
<evidence type="ECO:0000313" key="19">
    <source>
        <dbReference type="Proteomes" id="UP001337655"/>
    </source>
</evidence>
<evidence type="ECO:0000256" key="3">
    <source>
        <dbReference type="ARBA" id="ARBA00004413"/>
    </source>
</evidence>
<evidence type="ECO:0000256" key="2">
    <source>
        <dbReference type="ARBA" id="ARBA00004134"/>
    </source>
</evidence>
<feature type="domain" description="EH" evidence="15">
    <location>
        <begin position="303"/>
        <end position="394"/>
    </location>
</feature>
<keyword evidence="7" id="KW-0106">Calcium</keyword>
<feature type="compositionally biased region" description="Polar residues" evidence="13">
    <location>
        <begin position="471"/>
        <end position="480"/>
    </location>
</feature>
<dbReference type="GO" id="GO:0005886">
    <property type="term" value="C:plasma membrane"/>
    <property type="evidence" value="ECO:0007669"/>
    <property type="project" value="UniProtKB-SubCell"/>
</dbReference>